<accession>A0A6A7GBB6</accession>
<organism evidence="3">
    <name type="scientific">Hirondellea gigas</name>
    <dbReference type="NCBI Taxonomy" id="1518452"/>
    <lineage>
        <taxon>Eukaryota</taxon>
        <taxon>Metazoa</taxon>
        <taxon>Ecdysozoa</taxon>
        <taxon>Arthropoda</taxon>
        <taxon>Crustacea</taxon>
        <taxon>Multicrustacea</taxon>
        <taxon>Malacostraca</taxon>
        <taxon>Eumalacostraca</taxon>
        <taxon>Peracarida</taxon>
        <taxon>Amphipoda</taxon>
        <taxon>Amphilochidea</taxon>
        <taxon>Lysianassida</taxon>
        <taxon>Lysianassidira</taxon>
        <taxon>Lysianassoidea</taxon>
        <taxon>Lysianassidae</taxon>
        <taxon>Hirondellea</taxon>
    </lineage>
</organism>
<dbReference type="Pfam" id="PF01075">
    <property type="entry name" value="Glyco_transf_9"/>
    <property type="match status" value="1"/>
</dbReference>
<dbReference type="CDD" id="cd03789">
    <property type="entry name" value="GT9_LPS_heptosyltransferase"/>
    <property type="match status" value="1"/>
</dbReference>
<dbReference type="SUPFAM" id="SSF53756">
    <property type="entry name" value="UDP-Glycosyltransferase/glycogen phosphorylase"/>
    <property type="match status" value="1"/>
</dbReference>
<evidence type="ECO:0000313" key="3">
    <source>
        <dbReference type="EMBL" id="LAC27839.1"/>
    </source>
</evidence>
<dbReference type="GO" id="GO:0008713">
    <property type="term" value="F:ADP-heptose-lipopolysaccharide heptosyltransferase activity"/>
    <property type="evidence" value="ECO:0007669"/>
    <property type="project" value="TreeGrafter"/>
</dbReference>
<protein>
    <submittedName>
        <fullName evidence="3">Los biosynthesis enzyme lbgb</fullName>
    </submittedName>
</protein>
<evidence type="ECO:0000256" key="2">
    <source>
        <dbReference type="ARBA" id="ARBA00022679"/>
    </source>
</evidence>
<dbReference type="Gene3D" id="3.40.50.2000">
    <property type="entry name" value="Glycogen Phosphorylase B"/>
    <property type="match status" value="2"/>
</dbReference>
<sequence length="381" mass="44864">MNWRDIMGIRELNRKLQDFLRPKRLALGRLLWDRKNIMNNEQCTMYNEKLIEKCGIKSILFIRNDGKIGDMIINTLMFREIKRVYPKIKIGVVTRGANKKVIINNPHIDKIYDYSKSNCELKRLAKEIEGEKYDLLIDFSEMLRVKQMKFINLCKARINMGLNKTDWKLFDVSVEPNINFKWTEHVTKRYKAYLNILGIKSRDLSYDLNLSKEEKFFSKEFFLKIKEKEVVILNPYGASKHKTLNKSRLKEIVKYLTDKKSAVIFVYSPDKYKELESLVEELDNNRVYLPIGIKTINHTASLIEKSDFLITPDTSIVHIGVAYKKDGICIYPPNGGEYGVDHLVWGPLNNNFKMIFCEDKKSERDEIDINTFEMEELEKFI</sequence>
<dbReference type="PANTHER" id="PTHR30160">
    <property type="entry name" value="TETRAACYLDISACCHARIDE 4'-KINASE-RELATED"/>
    <property type="match status" value="1"/>
</dbReference>
<keyword evidence="1" id="KW-0328">Glycosyltransferase</keyword>
<dbReference type="InterPro" id="IPR051199">
    <property type="entry name" value="LPS_LOS_Heptosyltrfase"/>
</dbReference>
<evidence type="ECO:0000256" key="1">
    <source>
        <dbReference type="ARBA" id="ARBA00022676"/>
    </source>
</evidence>
<dbReference type="GO" id="GO:0005829">
    <property type="term" value="C:cytosol"/>
    <property type="evidence" value="ECO:0007669"/>
    <property type="project" value="TreeGrafter"/>
</dbReference>
<dbReference type="PANTHER" id="PTHR30160:SF15">
    <property type="entry name" value="GLYCOSYLTRANSFERASE HI_0523-RELATED"/>
    <property type="match status" value="1"/>
</dbReference>
<keyword evidence="2" id="KW-0808">Transferase</keyword>
<dbReference type="EMBL" id="IACT01008727">
    <property type="protein sequence ID" value="LAC27839.1"/>
    <property type="molecule type" value="mRNA"/>
</dbReference>
<proteinExistence type="evidence at transcript level"/>
<dbReference type="AlphaFoldDB" id="A0A6A7GBB6"/>
<dbReference type="InterPro" id="IPR002201">
    <property type="entry name" value="Glyco_trans_9"/>
</dbReference>
<name>A0A6A7GBB6_9CRUS</name>
<reference evidence="3" key="1">
    <citation type="submission" date="2017-11" db="EMBL/GenBank/DDBJ databases">
        <title>The sensing device of the deep-sea amphipod.</title>
        <authorList>
            <person name="Kobayashi H."/>
            <person name="Nagahama T."/>
            <person name="Arai W."/>
            <person name="Sasagawa Y."/>
            <person name="Umeda M."/>
            <person name="Hayashi T."/>
            <person name="Nikaido I."/>
            <person name="Watanabe H."/>
            <person name="Oguri K."/>
            <person name="Kitazato H."/>
            <person name="Fujioka K."/>
            <person name="Kido Y."/>
            <person name="Takami H."/>
        </authorList>
    </citation>
    <scope>NUCLEOTIDE SEQUENCE</scope>
    <source>
        <tissue evidence="3">Whole body</tissue>
    </source>
</reference>